<organism evidence="1">
    <name type="scientific">Anguilla anguilla</name>
    <name type="common">European freshwater eel</name>
    <name type="synonym">Muraena anguilla</name>
    <dbReference type="NCBI Taxonomy" id="7936"/>
    <lineage>
        <taxon>Eukaryota</taxon>
        <taxon>Metazoa</taxon>
        <taxon>Chordata</taxon>
        <taxon>Craniata</taxon>
        <taxon>Vertebrata</taxon>
        <taxon>Euteleostomi</taxon>
        <taxon>Actinopterygii</taxon>
        <taxon>Neopterygii</taxon>
        <taxon>Teleostei</taxon>
        <taxon>Anguilliformes</taxon>
        <taxon>Anguillidae</taxon>
        <taxon>Anguilla</taxon>
    </lineage>
</organism>
<reference evidence="1" key="2">
    <citation type="journal article" date="2015" name="Fish Shellfish Immunol.">
        <title>Early steps in the European eel (Anguilla anguilla)-Vibrio vulnificus interaction in the gills: Role of the RtxA13 toxin.</title>
        <authorList>
            <person name="Callol A."/>
            <person name="Pajuelo D."/>
            <person name="Ebbesson L."/>
            <person name="Teles M."/>
            <person name="MacKenzie S."/>
            <person name="Amaro C."/>
        </authorList>
    </citation>
    <scope>NUCLEOTIDE SEQUENCE</scope>
</reference>
<sequence length="52" mass="5950">MPSPISVIIFITQSVLPEKHKASKAPNITCLPHTLVMFFWIKNKKQNKKKTS</sequence>
<reference evidence="1" key="1">
    <citation type="submission" date="2014-11" db="EMBL/GenBank/DDBJ databases">
        <authorList>
            <person name="Amaro Gonzalez C."/>
        </authorList>
    </citation>
    <scope>NUCLEOTIDE SEQUENCE</scope>
</reference>
<dbReference type="EMBL" id="GBXM01073840">
    <property type="protein sequence ID" value="JAH34737.1"/>
    <property type="molecule type" value="Transcribed_RNA"/>
</dbReference>
<evidence type="ECO:0000313" key="1">
    <source>
        <dbReference type="EMBL" id="JAH34737.1"/>
    </source>
</evidence>
<accession>A0A0E9S0P3</accession>
<name>A0A0E9S0P3_ANGAN</name>
<proteinExistence type="predicted"/>
<dbReference type="AlphaFoldDB" id="A0A0E9S0P3"/>
<protein>
    <submittedName>
        <fullName evidence="1">Uncharacterized protein</fullName>
    </submittedName>
</protein>